<keyword evidence="2 6" id="KW-0274">FAD</keyword>
<feature type="binding site" evidence="6">
    <location>
        <position position="322"/>
    </location>
    <ligand>
        <name>FAD</name>
        <dbReference type="ChEBI" id="CHEBI:57692"/>
    </ligand>
</feature>
<name>A0ABW6PFL0_9NOCA</name>
<evidence type="ECO:0000256" key="6">
    <source>
        <dbReference type="HAMAP-Rule" id="MF_01685"/>
    </source>
</evidence>
<gene>
    <name evidence="9" type="ORF">ACFYU5_36635</name>
</gene>
<sequence length="336" mass="35597">MNRIETDVLIIGAGPVGLYGAYCAGFRGLRTVVVDALEEAGGQIAALYPEKEIFDIAAVPGERGRTLVAALLQQATTYAPEFLLGRKAVDLGRSDPDHPVVELSDGTTVQARAVVLTVGVGSFVPRPLTAAMSWQGNGVHYFVPDPATHRGQRVLIVGGGDSAVDWAHALVPVADSVVLVHRRARFRAHAANVAALADSGVKVLTCTEVDELHGDDKIHAVTLRSDDGLSQSLEVDAVIAALGFISELGPIRQWGMEFRGRSVLVDQRMRTNLPRIYAAGDVSDYDGKVRLLSVGFGEVATAIGNAAVEIDPEQALFPGHSTDRDAAQSPEKAVVP</sequence>
<dbReference type="PRINTS" id="PR00469">
    <property type="entry name" value="PNDRDTASEII"/>
</dbReference>
<evidence type="ECO:0000256" key="5">
    <source>
        <dbReference type="ARBA" id="ARBA00048132"/>
    </source>
</evidence>
<dbReference type="EC" id="1.18.1.2" evidence="6"/>
<dbReference type="Pfam" id="PF07992">
    <property type="entry name" value="Pyr_redox_2"/>
    <property type="match status" value="1"/>
</dbReference>
<reference evidence="9 10" key="1">
    <citation type="submission" date="2024-10" db="EMBL/GenBank/DDBJ databases">
        <title>The Natural Products Discovery Center: Release of the First 8490 Sequenced Strains for Exploring Actinobacteria Biosynthetic Diversity.</title>
        <authorList>
            <person name="Kalkreuter E."/>
            <person name="Kautsar S.A."/>
            <person name="Yang D."/>
            <person name="Bader C.D."/>
            <person name="Teijaro C.N."/>
            <person name="Fluegel L."/>
            <person name="Davis C.M."/>
            <person name="Simpson J.R."/>
            <person name="Lauterbach L."/>
            <person name="Steele A.D."/>
            <person name="Gui C."/>
            <person name="Meng S."/>
            <person name="Li G."/>
            <person name="Viehrig K."/>
            <person name="Ye F."/>
            <person name="Su P."/>
            <person name="Kiefer A.F."/>
            <person name="Nichols A."/>
            <person name="Cepeda A.J."/>
            <person name="Yan W."/>
            <person name="Fan B."/>
            <person name="Jiang Y."/>
            <person name="Adhikari A."/>
            <person name="Zheng C.-J."/>
            <person name="Schuster L."/>
            <person name="Cowan T.M."/>
            <person name="Smanski M.J."/>
            <person name="Chevrette M.G."/>
            <person name="De Carvalho L.P.S."/>
            <person name="Shen B."/>
        </authorList>
    </citation>
    <scope>NUCLEOTIDE SEQUENCE [LARGE SCALE GENOMIC DNA]</scope>
    <source>
        <strain evidence="9 10">NPDC004119</strain>
    </source>
</reference>
<evidence type="ECO:0000256" key="7">
    <source>
        <dbReference type="SAM" id="MobiDB-lite"/>
    </source>
</evidence>
<dbReference type="RefSeq" id="WP_387402018.1">
    <property type="nucleotide sequence ID" value="NZ_JBIAMT010000015.1"/>
</dbReference>
<evidence type="ECO:0000259" key="8">
    <source>
        <dbReference type="Pfam" id="PF07992"/>
    </source>
</evidence>
<protein>
    <recommendedName>
        <fullName evidence="6">Ferredoxin--NADP reductase</fullName>
        <shortName evidence="6">FNR</shortName>
        <shortName evidence="6">Fd-NADP(+) reductase</shortName>
        <ecNumber evidence="6">1.18.1.2</ecNumber>
    </recommendedName>
</protein>
<keyword evidence="3 6" id="KW-0521">NADP</keyword>
<evidence type="ECO:0000313" key="9">
    <source>
        <dbReference type="EMBL" id="MFF0501956.1"/>
    </source>
</evidence>
<dbReference type="Proteomes" id="UP001601442">
    <property type="component" value="Unassembled WGS sequence"/>
</dbReference>
<feature type="binding site" evidence="6">
    <location>
        <position position="281"/>
    </location>
    <ligand>
        <name>FAD</name>
        <dbReference type="ChEBI" id="CHEBI:57692"/>
    </ligand>
</feature>
<feature type="binding site" evidence="6">
    <location>
        <position position="123"/>
    </location>
    <ligand>
        <name>FAD</name>
        <dbReference type="ChEBI" id="CHEBI:57692"/>
    </ligand>
</feature>
<keyword evidence="1 6" id="KW-0285">Flavoprotein</keyword>
<comment type="catalytic activity">
    <reaction evidence="5">
        <text>[thioredoxin]-dithiol + NADP(+) = [thioredoxin]-disulfide + NADPH + H(+)</text>
        <dbReference type="Rhea" id="RHEA:20345"/>
        <dbReference type="Rhea" id="RHEA-COMP:10698"/>
        <dbReference type="Rhea" id="RHEA-COMP:10700"/>
        <dbReference type="ChEBI" id="CHEBI:15378"/>
        <dbReference type="ChEBI" id="CHEBI:29950"/>
        <dbReference type="ChEBI" id="CHEBI:50058"/>
        <dbReference type="ChEBI" id="CHEBI:57783"/>
        <dbReference type="ChEBI" id="CHEBI:58349"/>
        <dbReference type="EC" id="1.8.1.9"/>
    </reaction>
</comment>
<dbReference type="InterPro" id="IPR036188">
    <property type="entry name" value="FAD/NAD-bd_sf"/>
</dbReference>
<dbReference type="InterPro" id="IPR023753">
    <property type="entry name" value="FAD/NAD-binding_dom"/>
</dbReference>
<proteinExistence type="inferred from homology"/>
<accession>A0ABW6PFL0</accession>
<evidence type="ECO:0000256" key="3">
    <source>
        <dbReference type="ARBA" id="ARBA00022857"/>
    </source>
</evidence>
<feature type="binding site" evidence="6">
    <location>
        <position position="43"/>
    </location>
    <ligand>
        <name>FAD</name>
        <dbReference type="ChEBI" id="CHEBI:57692"/>
    </ligand>
</feature>
<feature type="binding site" evidence="6">
    <location>
        <position position="35"/>
    </location>
    <ligand>
        <name>FAD</name>
        <dbReference type="ChEBI" id="CHEBI:57692"/>
    </ligand>
</feature>
<comment type="similarity">
    <text evidence="6">Belongs to the ferredoxin--NADP reductase type 2 family.</text>
</comment>
<dbReference type="EMBL" id="JBIAMT010000015">
    <property type="protein sequence ID" value="MFF0501956.1"/>
    <property type="molecule type" value="Genomic_DNA"/>
</dbReference>
<comment type="caution">
    <text evidence="6">Lacks conserved residue(s) required for the propagation of feature annotation.</text>
</comment>
<dbReference type="PANTHER" id="PTHR48105">
    <property type="entry name" value="THIOREDOXIN REDUCTASE 1-RELATED-RELATED"/>
    <property type="match status" value="1"/>
</dbReference>
<evidence type="ECO:0000256" key="1">
    <source>
        <dbReference type="ARBA" id="ARBA00022630"/>
    </source>
</evidence>
<feature type="domain" description="FAD/NAD(P)-binding" evidence="8">
    <location>
        <begin position="7"/>
        <end position="293"/>
    </location>
</feature>
<comment type="cofactor">
    <cofactor evidence="6">
        <name>FAD</name>
        <dbReference type="ChEBI" id="CHEBI:57692"/>
    </cofactor>
    <text evidence="6">Binds 1 FAD per subunit.</text>
</comment>
<comment type="subunit">
    <text evidence="6">Homodimer.</text>
</comment>
<feature type="binding site" evidence="6">
    <location>
        <position position="48"/>
    </location>
    <ligand>
        <name>FAD</name>
        <dbReference type="ChEBI" id="CHEBI:57692"/>
    </ligand>
</feature>
<dbReference type="InterPro" id="IPR022890">
    <property type="entry name" value="Fd--NADP_Rdtase_type_2"/>
</dbReference>
<evidence type="ECO:0000256" key="4">
    <source>
        <dbReference type="ARBA" id="ARBA00023002"/>
    </source>
</evidence>
<evidence type="ECO:0000256" key="2">
    <source>
        <dbReference type="ARBA" id="ARBA00022827"/>
    </source>
</evidence>
<feature type="binding site" evidence="6">
    <location>
        <position position="88"/>
    </location>
    <ligand>
        <name>FAD</name>
        <dbReference type="ChEBI" id="CHEBI:57692"/>
    </ligand>
</feature>
<dbReference type="HAMAP" id="MF_01685">
    <property type="entry name" value="FENR2"/>
    <property type="match status" value="1"/>
</dbReference>
<dbReference type="SUPFAM" id="SSF51905">
    <property type="entry name" value="FAD/NAD(P)-binding domain"/>
    <property type="match status" value="1"/>
</dbReference>
<comment type="caution">
    <text evidence="9">The sequence shown here is derived from an EMBL/GenBank/DDBJ whole genome shotgun (WGS) entry which is preliminary data.</text>
</comment>
<dbReference type="PRINTS" id="PR00368">
    <property type="entry name" value="FADPNR"/>
</dbReference>
<dbReference type="InterPro" id="IPR050097">
    <property type="entry name" value="Ferredoxin-NADP_redctase_2"/>
</dbReference>
<feature type="region of interest" description="Disordered" evidence="7">
    <location>
        <begin position="317"/>
        <end position="336"/>
    </location>
</feature>
<keyword evidence="10" id="KW-1185">Reference proteome</keyword>
<organism evidence="9 10">
    <name type="scientific">Nocardia aobensis</name>
    <dbReference type="NCBI Taxonomy" id="257277"/>
    <lineage>
        <taxon>Bacteria</taxon>
        <taxon>Bacillati</taxon>
        <taxon>Actinomycetota</taxon>
        <taxon>Actinomycetes</taxon>
        <taxon>Mycobacteriales</taxon>
        <taxon>Nocardiaceae</taxon>
        <taxon>Nocardia</taxon>
    </lineage>
</organism>
<dbReference type="Gene3D" id="3.50.50.60">
    <property type="entry name" value="FAD/NAD(P)-binding domain"/>
    <property type="match status" value="2"/>
</dbReference>
<comment type="catalytic activity">
    <reaction evidence="6">
        <text>2 reduced [2Fe-2S]-[ferredoxin] + NADP(+) + H(+) = 2 oxidized [2Fe-2S]-[ferredoxin] + NADPH</text>
        <dbReference type="Rhea" id="RHEA:20125"/>
        <dbReference type="Rhea" id="RHEA-COMP:10000"/>
        <dbReference type="Rhea" id="RHEA-COMP:10001"/>
        <dbReference type="ChEBI" id="CHEBI:15378"/>
        <dbReference type="ChEBI" id="CHEBI:33737"/>
        <dbReference type="ChEBI" id="CHEBI:33738"/>
        <dbReference type="ChEBI" id="CHEBI:57783"/>
        <dbReference type="ChEBI" id="CHEBI:58349"/>
        <dbReference type="EC" id="1.18.1.2"/>
    </reaction>
</comment>
<evidence type="ECO:0000313" key="10">
    <source>
        <dbReference type="Proteomes" id="UP001601442"/>
    </source>
</evidence>
<keyword evidence="4 6" id="KW-0560">Oxidoreductase</keyword>